<protein>
    <submittedName>
        <fullName evidence="1">RHS repeat domain-containing protein</fullName>
    </submittedName>
</protein>
<organism evidence="1 2">
    <name type="scientific">Flavobacterium branchiicola</name>
    <dbReference type="NCBI Taxonomy" id="1114875"/>
    <lineage>
        <taxon>Bacteria</taxon>
        <taxon>Pseudomonadati</taxon>
        <taxon>Bacteroidota</taxon>
        <taxon>Flavobacteriia</taxon>
        <taxon>Flavobacteriales</taxon>
        <taxon>Flavobacteriaceae</taxon>
        <taxon>Flavobacterium</taxon>
    </lineage>
</organism>
<reference evidence="2" key="1">
    <citation type="journal article" date="2019" name="Int. J. Syst. Evol. Microbiol.">
        <title>The Global Catalogue of Microorganisms (GCM) 10K type strain sequencing project: providing services to taxonomists for standard genome sequencing and annotation.</title>
        <authorList>
            <consortium name="The Broad Institute Genomics Platform"/>
            <consortium name="The Broad Institute Genome Sequencing Center for Infectious Disease"/>
            <person name="Wu L."/>
            <person name="Ma J."/>
        </authorList>
    </citation>
    <scope>NUCLEOTIDE SEQUENCE [LARGE SCALE GENOMIC DNA]</scope>
    <source>
        <strain evidence="2">WYCCWR 13023</strain>
    </source>
</reference>
<dbReference type="PRINTS" id="PR00394">
    <property type="entry name" value="RHSPROTEIN"/>
</dbReference>
<comment type="caution">
    <text evidence="1">The sequence shown here is derived from an EMBL/GenBank/DDBJ whole genome shotgun (WGS) entry which is preliminary data.</text>
</comment>
<dbReference type="NCBIfam" id="TIGR03696">
    <property type="entry name" value="Rhs_assc_core"/>
    <property type="match status" value="1"/>
</dbReference>
<dbReference type="EMBL" id="JBHSGV010000002">
    <property type="protein sequence ID" value="MFC4746552.1"/>
    <property type="molecule type" value="Genomic_DNA"/>
</dbReference>
<proteinExistence type="predicted"/>
<dbReference type="Proteomes" id="UP001595935">
    <property type="component" value="Unassembled WGS sequence"/>
</dbReference>
<dbReference type="PANTHER" id="PTHR32305:SF15">
    <property type="entry name" value="PROTEIN RHSA-RELATED"/>
    <property type="match status" value="1"/>
</dbReference>
<dbReference type="Gene3D" id="2.180.10.10">
    <property type="entry name" value="RHS repeat-associated core"/>
    <property type="match status" value="1"/>
</dbReference>
<evidence type="ECO:0000313" key="2">
    <source>
        <dbReference type="Proteomes" id="UP001595935"/>
    </source>
</evidence>
<name>A0ABV9PAN7_9FLAO</name>
<evidence type="ECO:0000313" key="1">
    <source>
        <dbReference type="EMBL" id="MFC4746552.1"/>
    </source>
</evidence>
<dbReference type="InterPro" id="IPR022385">
    <property type="entry name" value="Rhs_assc_core"/>
</dbReference>
<keyword evidence="2" id="KW-1185">Reference proteome</keyword>
<accession>A0ABV9PAN7</accession>
<sequence>MVYDKPEPIENLITWVYESGSFVPSAKIVGDEKFSIINDYIGRPIQSYDGKGNLIWETDYDIYGGLRDLKGDRNFIPFRQLGQYEDIETGLYYNRFRYYNVDSGGYISQDPIGVFGGNAFYAYVHNTNSWVDIFGLSELVYQLLNEKGEVIYYVITERDALVRGQEHINGTKTTAPQDFASMEVLEENLDHDQARTMETTLIRERLEDRRGKYKATDSIEDKLSKSGLLNKNRGRDIDVPGRKYTGDIPKLDSLRKIEGLKFKCN</sequence>
<gene>
    <name evidence="1" type="ORF">ACFO5S_03820</name>
</gene>
<dbReference type="RefSeq" id="WP_317192569.1">
    <property type="nucleotide sequence ID" value="NZ_JAGYWA010000002.1"/>
</dbReference>
<dbReference type="PANTHER" id="PTHR32305">
    <property type="match status" value="1"/>
</dbReference>
<dbReference type="InterPro" id="IPR050708">
    <property type="entry name" value="T6SS_VgrG/RHS"/>
</dbReference>